<sequence>MHGYYRNLLLLSSTVFLLTTASQSSANTQLCKNAALIVTKKEVGNVSYYAADCTQKWETQDIQLDFLYTRDIPEWAFKRAATHFLKKNIPDFSEDSPLNRITALYKPVQKGDLYSLKYTQSNQTLSLFLNQKPLGKITDNQANQYFKIWFGSSPFNAKLKQQLLNQ</sequence>
<comment type="caution">
    <text evidence="3">The sequence shown here is derived from an EMBL/GenBank/DDBJ whole genome shotgun (WGS) entry which is preliminary data.</text>
</comment>
<dbReference type="EMBL" id="SGIM01000020">
    <property type="protein sequence ID" value="RZF49428.1"/>
    <property type="molecule type" value="Genomic_DNA"/>
</dbReference>
<proteinExistence type="predicted"/>
<reference evidence="3 4" key="1">
    <citation type="submission" date="2019-02" db="EMBL/GenBank/DDBJ databases">
        <title>The draft genome of Acinetobacter halotolerans strain JCM 31009.</title>
        <authorList>
            <person name="Qin J."/>
            <person name="Feng Y."/>
            <person name="Nemec A."/>
            <person name="Zong Z."/>
        </authorList>
    </citation>
    <scope>NUCLEOTIDE SEQUENCE [LARGE SCALE GENOMIC DNA]</scope>
    <source>
        <strain evidence="3 4">JCM 31009</strain>
    </source>
</reference>
<dbReference type="Proteomes" id="UP000292110">
    <property type="component" value="Unassembled WGS sequence"/>
</dbReference>
<feature type="chain" id="PRO_5020332577" description="Chalcone isomerase domain-containing protein" evidence="1">
    <location>
        <begin position="27"/>
        <end position="166"/>
    </location>
</feature>
<feature type="domain" description="Chalcone isomerase" evidence="2">
    <location>
        <begin position="58"/>
        <end position="164"/>
    </location>
</feature>
<gene>
    <name evidence="3" type="ORF">EXE30_15470</name>
</gene>
<organism evidence="3 4">
    <name type="scientific">Acinetobacter halotolerans</name>
    <dbReference type="NCBI Taxonomy" id="1752076"/>
    <lineage>
        <taxon>Bacteria</taxon>
        <taxon>Pseudomonadati</taxon>
        <taxon>Pseudomonadota</taxon>
        <taxon>Gammaproteobacteria</taxon>
        <taxon>Moraxellales</taxon>
        <taxon>Moraxellaceae</taxon>
        <taxon>Acinetobacter</taxon>
    </lineage>
</organism>
<dbReference type="RefSeq" id="WP_130163175.1">
    <property type="nucleotide sequence ID" value="NZ_SGIM01000020.1"/>
</dbReference>
<dbReference type="InterPro" id="IPR016087">
    <property type="entry name" value="Chalcone_isomerase"/>
</dbReference>
<feature type="signal peptide" evidence="1">
    <location>
        <begin position="1"/>
        <end position="26"/>
    </location>
</feature>
<accession>A0A4V2DAK0</accession>
<evidence type="ECO:0000313" key="3">
    <source>
        <dbReference type="EMBL" id="RZF49428.1"/>
    </source>
</evidence>
<name>A0A4V2DAK0_9GAMM</name>
<dbReference type="AlphaFoldDB" id="A0A4V2DAK0"/>
<evidence type="ECO:0000256" key="1">
    <source>
        <dbReference type="SAM" id="SignalP"/>
    </source>
</evidence>
<keyword evidence="1" id="KW-0732">Signal</keyword>
<dbReference type="Pfam" id="PF16036">
    <property type="entry name" value="Chalcone_3"/>
    <property type="match status" value="1"/>
</dbReference>
<evidence type="ECO:0000259" key="2">
    <source>
        <dbReference type="Pfam" id="PF16036"/>
    </source>
</evidence>
<evidence type="ECO:0000313" key="4">
    <source>
        <dbReference type="Proteomes" id="UP000292110"/>
    </source>
</evidence>
<protein>
    <recommendedName>
        <fullName evidence="2">Chalcone isomerase domain-containing protein</fullName>
    </recommendedName>
</protein>
<keyword evidence="4" id="KW-1185">Reference proteome</keyword>